<comment type="similarity">
    <text evidence="2">Belongs to the GSP F family.</text>
</comment>
<dbReference type="InterPro" id="IPR018076">
    <property type="entry name" value="T2SS_GspF_dom"/>
</dbReference>
<protein>
    <submittedName>
        <fullName evidence="10">Type II secretion system F family protein</fullName>
    </submittedName>
</protein>
<keyword evidence="7 8" id="KW-0472">Membrane</keyword>
<keyword evidence="4" id="KW-0997">Cell inner membrane</keyword>
<feature type="domain" description="Type II secretion system protein GspF" evidence="9">
    <location>
        <begin position="266"/>
        <end position="386"/>
    </location>
</feature>
<evidence type="ECO:0000256" key="1">
    <source>
        <dbReference type="ARBA" id="ARBA00004429"/>
    </source>
</evidence>
<keyword evidence="3" id="KW-1003">Cell membrane</keyword>
<name>A0ABW9VNN0_9BURK</name>
<evidence type="ECO:0000256" key="5">
    <source>
        <dbReference type="ARBA" id="ARBA00022692"/>
    </source>
</evidence>
<dbReference type="Gene3D" id="1.20.81.30">
    <property type="entry name" value="Type II secretion system (T2SS), domain F"/>
    <property type="match status" value="2"/>
</dbReference>
<evidence type="ECO:0000256" key="3">
    <source>
        <dbReference type="ARBA" id="ARBA00022475"/>
    </source>
</evidence>
<reference evidence="10 11" key="1">
    <citation type="submission" date="2019-12" db="EMBL/GenBank/DDBJ databases">
        <title>Novel species isolated from a subtropical stream in China.</title>
        <authorList>
            <person name="Lu H."/>
        </authorList>
    </citation>
    <scope>NUCLEOTIDE SEQUENCE [LARGE SCALE GENOMIC DNA]</scope>
    <source>
        <strain evidence="10 11">CY13W</strain>
    </source>
</reference>
<keyword evidence="6 8" id="KW-1133">Transmembrane helix</keyword>
<feature type="transmembrane region" description="Helical" evidence="8">
    <location>
        <begin position="158"/>
        <end position="184"/>
    </location>
</feature>
<dbReference type="Pfam" id="PF00482">
    <property type="entry name" value="T2SSF"/>
    <property type="match status" value="2"/>
</dbReference>
<dbReference type="InterPro" id="IPR003004">
    <property type="entry name" value="GspF/PilC"/>
</dbReference>
<gene>
    <name evidence="10" type="ORF">GTP27_17795</name>
</gene>
<evidence type="ECO:0000256" key="4">
    <source>
        <dbReference type="ARBA" id="ARBA00022519"/>
    </source>
</evidence>
<comment type="subcellular location">
    <subcellularLocation>
        <location evidence="1">Cell inner membrane</location>
        <topology evidence="1">Multi-pass membrane protein</topology>
    </subcellularLocation>
</comment>
<comment type="caution">
    <text evidence="10">The sequence shown here is derived from an EMBL/GenBank/DDBJ whole genome shotgun (WGS) entry which is preliminary data.</text>
</comment>
<evidence type="ECO:0000256" key="6">
    <source>
        <dbReference type="ARBA" id="ARBA00022989"/>
    </source>
</evidence>
<evidence type="ECO:0000313" key="10">
    <source>
        <dbReference type="EMBL" id="MYM41174.1"/>
    </source>
</evidence>
<feature type="domain" description="Type II secretion system protein GspF" evidence="9">
    <location>
        <begin position="64"/>
        <end position="185"/>
    </location>
</feature>
<dbReference type="Proteomes" id="UP000478090">
    <property type="component" value="Unassembled WGS sequence"/>
</dbReference>
<dbReference type="PANTHER" id="PTHR30012:SF7">
    <property type="entry name" value="PROTEIN TRANSPORT PROTEIN HOFC HOMOLOG"/>
    <property type="match status" value="1"/>
</dbReference>
<dbReference type="PRINTS" id="PR00812">
    <property type="entry name" value="BCTERIALGSPF"/>
</dbReference>
<evidence type="ECO:0000256" key="7">
    <source>
        <dbReference type="ARBA" id="ARBA00023136"/>
    </source>
</evidence>
<feature type="transmembrane region" description="Helical" evidence="8">
    <location>
        <begin position="217"/>
        <end position="239"/>
    </location>
</feature>
<dbReference type="RefSeq" id="WP_161040501.1">
    <property type="nucleotide sequence ID" value="NZ_WWCM01000014.1"/>
</dbReference>
<accession>A0ABW9VNN0</accession>
<organism evidence="10 11">
    <name type="scientific">Duganella qianjiadongensis</name>
    <dbReference type="NCBI Taxonomy" id="2692176"/>
    <lineage>
        <taxon>Bacteria</taxon>
        <taxon>Pseudomonadati</taxon>
        <taxon>Pseudomonadota</taxon>
        <taxon>Betaproteobacteria</taxon>
        <taxon>Burkholderiales</taxon>
        <taxon>Oxalobacteraceae</taxon>
        <taxon>Telluria group</taxon>
        <taxon>Duganella</taxon>
    </lineage>
</organism>
<evidence type="ECO:0000256" key="2">
    <source>
        <dbReference type="ARBA" id="ARBA00005745"/>
    </source>
</evidence>
<evidence type="ECO:0000313" key="11">
    <source>
        <dbReference type="Proteomes" id="UP000478090"/>
    </source>
</evidence>
<keyword evidence="11" id="KW-1185">Reference proteome</keyword>
<keyword evidence="5 8" id="KW-0812">Transmembrane</keyword>
<dbReference type="EMBL" id="WWCM01000014">
    <property type="protein sequence ID" value="MYM41174.1"/>
    <property type="molecule type" value="Genomic_DNA"/>
</dbReference>
<dbReference type="PANTHER" id="PTHR30012">
    <property type="entry name" value="GENERAL SECRETION PATHWAY PROTEIN"/>
    <property type="match status" value="1"/>
</dbReference>
<evidence type="ECO:0000256" key="8">
    <source>
        <dbReference type="SAM" id="Phobius"/>
    </source>
</evidence>
<evidence type="ECO:0000259" key="9">
    <source>
        <dbReference type="Pfam" id="PF00482"/>
    </source>
</evidence>
<proteinExistence type="inferred from homology"/>
<feature type="transmembrane region" description="Helical" evidence="8">
    <location>
        <begin position="367"/>
        <end position="387"/>
    </location>
</feature>
<sequence>MQFRVKSLSSNFEVEEQLIEAADEAEVRRVIDAAGTRLLSVTPIGQGWKFELRGPQFNLPVFNQQLCSLLEAGQPIVDTLEILGRNDVRGRYRRVYDMLLHALRGGKQLSEAMDTMPSVFPPLYVAMIRSSETTGTVRTSVRRYIHYQKQVDEIRNKLAAAAVYPAVLMSVGFLVVAFLMLYVVPRFSSVFDEVSTSRKVSAGFVQVWGSFVRQHEVLAWSGAAVTVAAIVAAVIHPAVRAIVLQRLLAIPWIGEKMHVLQLARLYRTLGMLLRSGVSVINAMRMTTDALSVNLQPAMRNAIEQVSQGLPLSIVMARQGLSTELASRLLTAGESSGNLDEMMERISDFYDQELSMWIDTAGRLVEPALMVGIGLVIGAVVVMLYMPIFDLTSTI</sequence>
<dbReference type="InterPro" id="IPR042094">
    <property type="entry name" value="T2SS_GspF_sf"/>
</dbReference>